<evidence type="ECO:0000313" key="10">
    <source>
        <dbReference type="Proteomes" id="UP000243488"/>
    </source>
</evidence>
<feature type="transmembrane region" description="Helical" evidence="7">
    <location>
        <begin position="60"/>
        <end position="82"/>
    </location>
</feature>
<dbReference type="Pfam" id="PF07690">
    <property type="entry name" value="MFS_1"/>
    <property type="match status" value="1"/>
</dbReference>
<dbReference type="GO" id="GO:0005886">
    <property type="term" value="C:plasma membrane"/>
    <property type="evidence" value="ECO:0007669"/>
    <property type="project" value="UniProtKB-SubCell"/>
</dbReference>
<keyword evidence="10" id="KW-1185">Reference proteome</keyword>
<feature type="transmembrane region" description="Helical" evidence="7">
    <location>
        <begin position="217"/>
        <end position="241"/>
    </location>
</feature>
<feature type="transmembrane region" description="Helical" evidence="7">
    <location>
        <begin position="21"/>
        <end position="40"/>
    </location>
</feature>
<feature type="transmembrane region" description="Helical" evidence="7">
    <location>
        <begin position="177"/>
        <end position="196"/>
    </location>
</feature>
<evidence type="ECO:0000256" key="3">
    <source>
        <dbReference type="ARBA" id="ARBA00022475"/>
    </source>
</evidence>
<feature type="transmembrane region" description="Helical" evidence="7">
    <location>
        <begin position="288"/>
        <end position="307"/>
    </location>
</feature>
<protein>
    <submittedName>
        <fullName evidence="9">MFS transporter</fullName>
    </submittedName>
</protein>
<gene>
    <name evidence="9" type="ORF">BVH74_13370</name>
</gene>
<reference evidence="9 10" key="1">
    <citation type="submission" date="2017-03" db="EMBL/GenBank/DDBJ databases">
        <title>Complete genome sequence of the novel DNRA strain Pseudomonas sp. S-6-2 isolated from Chinese polluted river sediment. Journal of Biotechnology.</title>
        <authorList>
            <person name="Li J."/>
            <person name="Xiang F."/>
            <person name="Wang L."/>
            <person name="Xi L."/>
            <person name="Liu J."/>
        </authorList>
    </citation>
    <scope>NUCLEOTIDE SEQUENCE [LARGE SCALE GENOMIC DNA]</scope>
    <source>
        <strain evidence="9 10">S-6-2</strain>
    </source>
</reference>
<feature type="domain" description="Major facilitator superfamily (MFS) profile" evidence="8">
    <location>
        <begin position="24"/>
        <end position="408"/>
    </location>
</feature>
<evidence type="ECO:0000256" key="6">
    <source>
        <dbReference type="ARBA" id="ARBA00023136"/>
    </source>
</evidence>
<sequence>MKIAHRRPPATASAQHAGNSRWFAVLLLVGAGVVSAFQVGKAPMALAAIQADLAISLATAAWLISAFALIGAVAGAPAGLAVDHIGARRMVVGGLLLQAAGSALGALATSAPALLTTRALEGVGFLAVIVAAPALIVAVAPTQARDRAVAVWATFMPVGMTLVMLAAPLLASLEWRGFWLLNAGILFGYAVLAGRGTRGLGPAATERRSIRTDMKQALVSPGPWLLGGIFAAFSAAFFAIFGFLPSILSDRLGVSLETASILTAVAVAISGVGNLACGQLLARGYRPLRLLVTSFGVLAFASVGILSETLPGAVSYGLCVVFAFASGLIPVIVFDAAPRYAPRPELLGVTLGFAMQGNNIGLMVGPAVAGGIAGAASWSMVPLFVFSLAAAAILIVALLGSIDQKEVSRPRDDKLPSDDPGLNL</sequence>
<keyword evidence="2" id="KW-0813">Transport</keyword>
<dbReference type="InterPro" id="IPR036259">
    <property type="entry name" value="MFS_trans_sf"/>
</dbReference>
<keyword evidence="5 7" id="KW-1133">Transmembrane helix</keyword>
<accession>A0A1V0B6X7</accession>
<dbReference type="GO" id="GO:0022857">
    <property type="term" value="F:transmembrane transporter activity"/>
    <property type="evidence" value="ECO:0007669"/>
    <property type="project" value="InterPro"/>
</dbReference>
<dbReference type="EMBL" id="CP020100">
    <property type="protein sequence ID" value="AQZ95678.1"/>
    <property type="molecule type" value="Genomic_DNA"/>
</dbReference>
<evidence type="ECO:0000256" key="7">
    <source>
        <dbReference type="SAM" id="Phobius"/>
    </source>
</evidence>
<feature type="transmembrane region" description="Helical" evidence="7">
    <location>
        <begin position="346"/>
        <end position="369"/>
    </location>
</feature>
<evidence type="ECO:0000313" key="9">
    <source>
        <dbReference type="EMBL" id="AQZ95678.1"/>
    </source>
</evidence>
<feature type="transmembrane region" description="Helical" evidence="7">
    <location>
        <begin position="149"/>
        <end position="171"/>
    </location>
</feature>
<organism evidence="9 10">
    <name type="scientific">Halopseudomonas phragmitis</name>
    <dbReference type="NCBI Taxonomy" id="1931241"/>
    <lineage>
        <taxon>Bacteria</taxon>
        <taxon>Pseudomonadati</taxon>
        <taxon>Pseudomonadota</taxon>
        <taxon>Gammaproteobacteria</taxon>
        <taxon>Pseudomonadales</taxon>
        <taxon>Pseudomonadaceae</taxon>
        <taxon>Halopseudomonas</taxon>
    </lineage>
</organism>
<feature type="transmembrane region" description="Helical" evidence="7">
    <location>
        <begin position="261"/>
        <end position="281"/>
    </location>
</feature>
<dbReference type="PANTHER" id="PTHR42718">
    <property type="entry name" value="MAJOR FACILITATOR SUPERFAMILY MULTIDRUG TRANSPORTER MFSC"/>
    <property type="match status" value="1"/>
</dbReference>
<keyword evidence="3" id="KW-1003">Cell membrane</keyword>
<proteinExistence type="predicted"/>
<dbReference type="AlphaFoldDB" id="A0A1V0B6X7"/>
<feature type="transmembrane region" description="Helical" evidence="7">
    <location>
        <begin position="94"/>
        <end position="116"/>
    </location>
</feature>
<feature type="transmembrane region" description="Helical" evidence="7">
    <location>
        <begin position="381"/>
        <end position="402"/>
    </location>
</feature>
<evidence type="ECO:0000256" key="2">
    <source>
        <dbReference type="ARBA" id="ARBA00022448"/>
    </source>
</evidence>
<dbReference type="InterPro" id="IPR011701">
    <property type="entry name" value="MFS"/>
</dbReference>
<dbReference type="KEGG" id="ppha:BVH74_13370"/>
<evidence type="ECO:0000256" key="5">
    <source>
        <dbReference type="ARBA" id="ARBA00022989"/>
    </source>
</evidence>
<comment type="subcellular location">
    <subcellularLocation>
        <location evidence="1">Cell membrane</location>
        <topology evidence="1">Multi-pass membrane protein</topology>
    </subcellularLocation>
</comment>
<dbReference type="InterPro" id="IPR020846">
    <property type="entry name" value="MFS_dom"/>
</dbReference>
<feature type="transmembrane region" description="Helical" evidence="7">
    <location>
        <begin position="122"/>
        <end position="142"/>
    </location>
</feature>
<evidence type="ECO:0000256" key="4">
    <source>
        <dbReference type="ARBA" id="ARBA00022692"/>
    </source>
</evidence>
<keyword evidence="6 7" id="KW-0472">Membrane</keyword>
<dbReference type="RefSeq" id="WP_080050545.1">
    <property type="nucleotide sequence ID" value="NZ_CP020100.1"/>
</dbReference>
<dbReference type="PANTHER" id="PTHR42718:SF46">
    <property type="entry name" value="BLR6921 PROTEIN"/>
    <property type="match status" value="1"/>
</dbReference>
<evidence type="ECO:0000259" key="8">
    <source>
        <dbReference type="PROSITE" id="PS50850"/>
    </source>
</evidence>
<name>A0A1V0B6X7_9GAMM</name>
<dbReference type="Gene3D" id="1.20.1250.20">
    <property type="entry name" value="MFS general substrate transporter like domains"/>
    <property type="match status" value="1"/>
</dbReference>
<dbReference type="STRING" id="1931241.BVH74_13370"/>
<feature type="transmembrane region" description="Helical" evidence="7">
    <location>
        <begin position="313"/>
        <end position="334"/>
    </location>
</feature>
<dbReference type="PROSITE" id="PS50850">
    <property type="entry name" value="MFS"/>
    <property type="match status" value="1"/>
</dbReference>
<dbReference type="CDD" id="cd06174">
    <property type="entry name" value="MFS"/>
    <property type="match status" value="1"/>
</dbReference>
<dbReference type="Proteomes" id="UP000243488">
    <property type="component" value="Chromosome"/>
</dbReference>
<dbReference type="SUPFAM" id="SSF103473">
    <property type="entry name" value="MFS general substrate transporter"/>
    <property type="match status" value="1"/>
</dbReference>
<keyword evidence="4 7" id="KW-0812">Transmembrane</keyword>
<evidence type="ECO:0000256" key="1">
    <source>
        <dbReference type="ARBA" id="ARBA00004651"/>
    </source>
</evidence>